<dbReference type="Pfam" id="PF25372">
    <property type="entry name" value="DUF7885"/>
    <property type="match status" value="1"/>
</dbReference>
<dbReference type="InterPro" id="IPR050648">
    <property type="entry name" value="F-box_LRR-repeat"/>
</dbReference>
<dbReference type="Proteomes" id="UP000332933">
    <property type="component" value="Unassembled WGS sequence"/>
</dbReference>
<evidence type="ECO:0000259" key="3">
    <source>
        <dbReference type="Pfam" id="PF25372"/>
    </source>
</evidence>
<dbReference type="Gene3D" id="3.80.10.10">
    <property type="entry name" value="Ribonuclease Inhibitor"/>
    <property type="match status" value="2"/>
</dbReference>
<dbReference type="AlphaFoldDB" id="A0A485K1I4"/>
<reference evidence="4" key="2">
    <citation type="submission" date="2019-06" db="EMBL/GenBank/DDBJ databases">
        <title>Genomics analysis of Aphanomyces spp. identifies a new class of oomycete effector associated with host adaptation.</title>
        <authorList>
            <person name="Gaulin E."/>
        </authorList>
    </citation>
    <scope>NUCLEOTIDE SEQUENCE</scope>
    <source>
        <strain evidence="4">CBS 578.67</strain>
    </source>
</reference>
<gene>
    <name evidence="5" type="primary">Aste57867_15</name>
    <name evidence="4" type="ORF">As57867_000015</name>
    <name evidence="5" type="ORF">ASTE57867_15</name>
</gene>
<dbReference type="EMBL" id="VJMH01000001">
    <property type="protein sequence ID" value="KAF0720820.1"/>
    <property type="molecule type" value="Genomic_DNA"/>
</dbReference>
<proteinExistence type="predicted"/>
<dbReference type="InterPro" id="IPR006553">
    <property type="entry name" value="Leu-rich_rpt_Cys-con_subtyp"/>
</dbReference>
<feature type="compositionally biased region" description="Basic residues" evidence="2">
    <location>
        <begin position="418"/>
        <end position="441"/>
    </location>
</feature>
<dbReference type="PANTHER" id="PTHR13382:SF7">
    <property type="entry name" value="LEUCINE-RICH REPEAT-CONTAINING PROTEIN"/>
    <property type="match status" value="1"/>
</dbReference>
<evidence type="ECO:0000313" key="6">
    <source>
        <dbReference type="Proteomes" id="UP000332933"/>
    </source>
</evidence>
<dbReference type="PANTHER" id="PTHR13382">
    <property type="entry name" value="MITOCHONDRIAL ATP SYNTHASE COUPLING FACTOR B"/>
    <property type="match status" value="1"/>
</dbReference>
<dbReference type="GO" id="GO:0005737">
    <property type="term" value="C:cytoplasm"/>
    <property type="evidence" value="ECO:0007669"/>
    <property type="project" value="TreeGrafter"/>
</dbReference>
<name>A0A485K1I4_9STRA</name>
<dbReference type="SMART" id="SM00367">
    <property type="entry name" value="LRR_CC"/>
    <property type="match status" value="1"/>
</dbReference>
<dbReference type="InterPro" id="IPR032675">
    <property type="entry name" value="LRR_dom_sf"/>
</dbReference>
<keyword evidence="1" id="KW-0833">Ubl conjugation pathway</keyword>
<evidence type="ECO:0000313" key="4">
    <source>
        <dbReference type="EMBL" id="KAF0720820.1"/>
    </source>
</evidence>
<feature type="domain" description="F-box/LRR-repeat protein 15-like leucin rich repeat" evidence="3">
    <location>
        <begin position="164"/>
        <end position="366"/>
    </location>
</feature>
<dbReference type="SUPFAM" id="SSF52047">
    <property type="entry name" value="RNI-like"/>
    <property type="match status" value="1"/>
</dbReference>
<reference evidence="5 6" key="1">
    <citation type="submission" date="2019-03" db="EMBL/GenBank/DDBJ databases">
        <authorList>
            <person name="Gaulin E."/>
            <person name="Dumas B."/>
        </authorList>
    </citation>
    <scope>NUCLEOTIDE SEQUENCE [LARGE SCALE GENOMIC DNA]</scope>
    <source>
        <strain evidence="5">CBS 568.67</strain>
    </source>
</reference>
<accession>A0A485K1I4</accession>
<sequence>MRPVAMASVRRKKVLVVLNEEVEAMILAYVAPLPNFIRWLSVSKRWGRLLASLPATSANFDLLRGADGNRYLSCLQRWPMLTSVSMTKDVHVNHELQWQQGLVQLTALEHLSLRHTHGKVLQEVFKACPQLKSLTVLECNELRLPTVKCALQLRKLELHVAKLATNGAVVSILRHAPSLTHLMITAANELTSQVLVELAVTCPNIQQVILSQCGLMVPSQVDRFLESCHAQLTWLDLSHCRELQTFPEGTLDMDVLEVLVLDNTLIRDSVLDSIRCPKLQLLSVQNCRNITDDGVSAFAVLNSGAALHVLEAKNTAISDTSVIAIEQHFSNLTHLGVESCRGVSRETRQRWALQCHRNDTRFERVLVATNAKAYKDDNRGVVMFSKNAPKNKQFELDEDYNPRHRHDDDDDDAPLIAPRRRASPAKRKKAPVKNTTGKRARTTTTTKRAAQSIDSDDD</sequence>
<dbReference type="InterPro" id="IPR057207">
    <property type="entry name" value="FBXL15_LRR"/>
</dbReference>
<dbReference type="EMBL" id="CAADRA010000001">
    <property type="protein sequence ID" value="VFT77241.1"/>
    <property type="molecule type" value="Genomic_DNA"/>
</dbReference>
<evidence type="ECO:0000256" key="2">
    <source>
        <dbReference type="SAM" id="MobiDB-lite"/>
    </source>
</evidence>
<feature type="region of interest" description="Disordered" evidence="2">
    <location>
        <begin position="400"/>
        <end position="458"/>
    </location>
</feature>
<keyword evidence="6" id="KW-1185">Reference proteome</keyword>
<dbReference type="OrthoDB" id="423607at2759"/>
<organism evidence="5 6">
    <name type="scientific">Aphanomyces stellatus</name>
    <dbReference type="NCBI Taxonomy" id="120398"/>
    <lineage>
        <taxon>Eukaryota</taxon>
        <taxon>Sar</taxon>
        <taxon>Stramenopiles</taxon>
        <taxon>Oomycota</taxon>
        <taxon>Saprolegniomycetes</taxon>
        <taxon>Saprolegniales</taxon>
        <taxon>Verrucalvaceae</taxon>
        <taxon>Aphanomyces</taxon>
    </lineage>
</organism>
<evidence type="ECO:0000256" key="1">
    <source>
        <dbReference type="ARBA" id="ARBA00022786"/>
    </source>
</evidence>
<protein>
    <submittedName>
        <fullName evidence="5">Aste57867_15 protein</fullName>
    </submittedName>
</protein>
<evidence type="ECO:0000313" key="5">
    <source>
        <dbReference type="EMBL" id="VFT77241.1"/>
    </source>
</evidence>